<keyword evidence="3" id="KW-1185">Reference proteome</keyword>
<protein>
    <submittedName>
        <fullName evidence="2">Uncharacterized protein</fullName>
    </submittedName>
</protein>
<dbReference type="Proteomes" id="UP000614287">
    <property type="component" value="Unassembled WGS sequence"/>
</dbReference>
<reference evidence="2" key="1">
    <citation type="journal article" date="2014" name="Int. J. Syst. Evol. Microbiol.">
        <title>Complete genome sequence of Corynebacterium casei LMG S-19264T (=DSM 44701T), isolated from a smear-ripened cheese.</title>
        <authorList>
            <consortium name="US DOE Joint Genome Institute (JGI-PGF)"/>
            <person name="Walter F."/>
            <person name="Albersmeier A."/>
            <person name="Kalinowski J."/>
            <person name="Ruckert C."/>
        </authorList>
    </citation>
    <scope>NUCLEOTIDE SEQUENCE</scope>
    <source>
        <strain evidence="2">KCTC 32501</strain>
    </source>
</reference>
<name>A0A8J3CL91_9BURK</name>
<dbReference type="AlphaFoldDB" id="A0A8J3CL91"/>
<sequence length="156" mass="17659">MSKTEHLPKVFLFSMTFWMLLQLRRLIAVPLIQNVLVHQDADAWLYPAIIDVVVAVATLPLIWFLWQRPLPAVWLACWTYFVVSIFDHGGAITATLFSGTPSVFQRMFDMPASDSLSARIQGLLMGPGVQSLIDIVFIVWLLRRTIREGFGIKLSA</sequence>
<feature type="transmembrane region" description="Helical" evidence="1">
    <location>
        <begin position="118"/>
        <end position="142"/>
    </location>
</feature>
<keyword evidence="1" id="KW-1133">Transmembrane helix</keyword>
<accession>A0A8J3CL91</accession>
<dbReference type="EMBL" id="BMZG01000007">
    <property type="protein sequence ID" value="GHA75038.1"/>
    <property type="molecule type" value="Genomic_DNA"/>
</dbReference>
<proteinExistence type="predicted"/>
<feature type="transmembrane region" description="Helical" evidence="1">
    <location>
        <begin position="44"/>
        <end position="66"/>
    </location>
</feature>
<evidence type="ECO:0000313" key="2">
    <source>
        <dbReference type="EMBL" id="GHA75038.1"/>
    </source>
</evidence>
<keyword evidence="1" id="KW-0472">Membrane</keyword>
<comment type="caution">
    <text evidence="2">The sequence shown here is derived from an EMBL/GenBank/DDBJ whole genome shotgun (WGS) entry which is preliminary data.</text>
</comment>
<reference evidence="2" key="2">
    <citation type="submission" date="2020-09" db="EMBL/GenBank/DDBJ databases">
        <authorList>
            <person name="Sun Q."/>
            <person name="Kim S."/>
        </authorList>
    </citation>
    <scope>NUCLEOTIDE SEQUENCE</scope>
    <source>
        <strain evidence="2">KCTC 32501</strain>
    </source>
</reference>
<gene>
    <name evidence="2" type="ORF">GCM10009007_15200</name>
</gene>
<evidence type="ECO:0000313" key="3">
    <source>
        <dbReference type="Proteomes" id="UP000614287"/>
    </source>
</evidence>
<organism evidence="2 3">
    <name type="scientific">Formosimonas limnophila</name>
    <dbReference type="NCBI Taxonomy" id="1384487"/>
    <lineage>
        <taxon>Bacteria</taxon>
        <taxon>Pseudomonadati</taxon>
        <taxon>Pseudomonadota</taxon>
        <taxon>Betaproteobacteria</taxon>
        <taxon>Burkholderiales</taxon>
        <taxon>Burkholderiaceae</taxon>
        <taxon>Formosimonas</taxon>
    </lineage>
</organism>
<keyword evidence="1" id="KW-0812">Transmembrane</keyword>
<evidence type="ECO:0000256" key="1">
    <source>
        <dbReference type="SAM" id="Phobius"/>
    </source>
</evidence>
<feature type="transmembrane region" description="Helical" evidence="1">
    <location>
        <begin position="73"/>
        <end position="98"/>
    </location>
</feature>
<dbReference type="RefSeq" id="WP_189493346.1">
    <property type="nucleotide sequence ID" value="NZ_BMZG01000007.1"/>
</dbReference>